<name>A0ABX2N316_9SPHN</name>
<evidence type="ECO:0000259" key="2">
    <source>
        <dbReference type="Pfam" id="PF00561"/>
    </source>
</evidence>
<dbReference type="PRINTS" id="PR00412">
    <property type="entry name" value="EPOXHYDRLASE"/>
</dbReference>
<dbReference type="SUPFAM" id="SSF53474">
    <property type="entry name" value="alpha/beta-Hydrolases"/>
    <property type="match status" value="1"/>
</dbReference>
<organism evidence="3 4">
    <name type="scientific">Parasphingorhabdus flavimaris</name>
    <dbReference type="NCBI Taxonomy" id="266812"/>
    <lineage>
        <taxon>Bacteria</taxon>
        <taxon>Pseudomonadati</taxon>
        <taxon>Pseudomonadota</taxon>
        <taxon>Alphaproteobacteria</taxon>
        <taxon>Sphingomonadales</taxon>
        <taxon>Sphingomonadaceae</taxon>
        <taxon>Parasphingorhabdus</taxon>
    </lineage>
</organism>
<keyword evidence="1 3" id="KW-0378">Hydrolase</keyword>
<dbReference type="GO" id="GO:0016787">
    <property type="term" value="F:hydrolase activity"/>
    <property type="evidence" value="ECO:0007669"/>
    <property type="project" value="UniProtKB-KW"/>
</dbReference>
<dbReference type="InterPro" id="IPR000073">
    <property type="entry name" value="AB_hydrolase_1"/>
</dbReference>
<comment type="caution">
    <text evidence="3">The sequence shown here is derived from an EMBL/GenBank/DDBJ whole genome shotgun (WGS) entry which is preliminary data.</text>
</comment>
<dbReference type="InterPro" id="IPR000639">
    <property type="entry name" value="Epox_hydrolase-like"/>
</dbReference>
<dbReference type="InterPro" id="IPR029058">
    <property type="entry name" value="AB_hydrolase_fold"/>
</dbReference>
<reference evidence="3 4" key="1">
    <citation type="submission" date="2020-06" db="EMBL/GenBank/DDBJ databases">
        <authorList>
            <person name="Kim S.-J."/>
            <person name="Park S.-J."/>
        </authorList>
    </citation>
    <scope>NUCLEOTIDE SEQUENCE [LARGE SCALE GENOMIC DNA]</scope>
    <source>
        <strain evidence="3 4">SW-151</strain>
    </source>
</reference>
<dbReference type="RefSeq" id="WP_176279465.1">
    <property type="nucleotide sequence ID" value="NZ_JABWMH010000002.1"/>
</dbReference>
<dbReference type="Pfam" id="PF00561">
    <property type="entry name" value="Abhydrolase_1"/>
    <property type="match status" value="1"/>
</dbReference>
<sequence length="308" mass="33983">MNKTDWTFGGEWPFEPKWFDTPDGKMHYIDEGPKDGRPIIMVHGNPTWGYLYRRFIKAVVAQGNRAIVMDHLGFGRSNKPTSEGIYSISKHAGRCEALLAALDIRNAVMIVQDWGGPIGLTFAARHPDRVAGLFVLNTFFTRPLKKVPLPRIIRAFQAPLLGDLIVKGAHAFVRGFLFNAGLSDPSRLTATDKAAYLAPHPTWSSRAGVLAFPRQIPSGPTGPVSDFVAHEGAKLAKAFADKPVKIVWPMKDVAFAIETLEGMWLRDFPHADVTRVEDAGHYVQEDAHEIVIPLLLAFIQQISGPVAS</sequence>
<evidence type="ECO:0000313" key="3">
    <source>
        <dbReference type="EMBL" id="NVD28003.1"/>
    </source>
</evidence>
<proteinExistence type="predicted"/>
<gene>
    <name evidence="3" type="ORF">HUO14_08820</name>
</gene>
<keyword evidence="4" id="KW-1185">Reference proteome</keyword>
<dbReference type="EMBL" id="JABWMH010000002">
    <property type="protein sequence ID" value="NVD28003.1"/>
    <property type="molecule type" value="Genomic_DNA"/>
</dbReference>
<dbReference type="Proteomes" id="UP000652427">
    <property type="component" value="Unassembled WGS sequence"/>
</dbReference>
<evidence type="ECO:0000256" key="1">
    <source>
        <dbReference type="ARBA" id="ARBA00022801"/>
    </source>
</evidence>
<accession>A0ABX2N316</accession>
<evidence type="ECO:0000313" key="4">
    <source>
        <dbReference type="Proteomes" id="UP000652427"/>
    </source>
</evidence>
<dbReference type="PRINTS" id="PR00111">
    <property type="entry name" value="ABHYDROLASE"/>
</dbReference>
<dbReference type="PANTHER" id="PTHR43329">
    <property type="entry name" value="EPOXIDE HYDROLASE"/>
    <property type="match status" value="1"/>
</dbReference>
<feature type="domain" description="AB hydrolase-1" evidence="2">
    <location>
        <begin position="38"/>
        <end position="286"/>
    </location>
</feature>
<protein>
    <submittedName>
        <fullName evidence="3">Alpha/beta fold hydrolase</fullName>
    </submittedName>
</protein>
<dbReference type="Gene3D" id="3.40.50.1820">
    <property type="entry name" value="alpha/beta hydrolase"/>
    <property type="match status" value="1"/>
</dbReference>